<dbReference type="HOGENOM" id="CLU_043417_1_0_1"/>
<feature type="compositionally biased region" description="Acidic residues" evidence="6">
    <location>
        <begin position="266"/>
        <end position="345"/>
    </location>
</feature>
<evidence type="ECO:0000256" key="3">
    <source>
        <dbReference type="ARBA" id="ARBA00023242"/>
    </source>
</evidence>
<evidence type="ECO:0000256" key="2">
    <source>
        <dbReference type="ARBA" id="ARBA00022705"/>
    </source>
</evidence>
<dbReference type="GO" id="GO:0006272">
    <property type="term" value="P:leading strand elongation"/>
    <property type="evidence" value="ECO:0007669"/>
    <property type="project" value="TreeGrafter"/>
</dbReference>
<dbReference type="EMBL" id="AWTV01000010">
    <property type="protein sequence ID" value="KIH87178.1"/>
    <property type="molecule type" value="Genomic_DNA"/>
</dbReference>
<keyword evidence="9" id="KW-1185">Reference proteome</keyword>
<feature type="compositionally biased region" description="Basic and acidic residues" evidence="6">
    <location>
        <begin position="197"/>
        <end position="206"/>
    </location>
</feature>
<evidence type="ECO:0000256" key="5">
    <source>
        <dbReference type="ARBA" id="ARBA00042096"/>
    </source>
</evidence>
<comment type="caution">
    <text evidence="8">The sequence shown here is derived from an EMBL/GenBank/DDBJ whole genome shotgun (WGS) entry which is preliminary data.</text>
</comment>
<protein>
    <recommendedName>
        <fullName evidence="4">DNA polymerase epsilon subunit D</fullName>
    </recommendedName>
    <alternativeName>
        <fullName evidence="5">DNA polymerase II subunit D</fullName>
    </alternativeName>
</protein>
<sequence length="345" mass="36580">MPPRKSDAASRKTDTSASAAAVAADSRATAVQDAPSPTAVQVTSDLVEPTVAADTRPTSSGKPGAEREKDKEKEKEKEHPKSRNNDAVTIEDLNMPRSIVTRLAKGVLPPNTQIQGSAITGMSKSATVFISHLANAANTLTTNAGKKTIMPADVFAALDDIEFGFMREQLEAEFAKFTHIQTSKRSDYRKRVAAAKKGTDGDKQGDGEGADDADVSAMGGVDGDVSFAAASEAGEAAGTSSAKSRDAPPQAKKVKRAPKAGKANSEDDEAEVDEEDIEMAEGEGDEEEEEEDEEDEEDEDEEEEAEGEGDEDDEDDEEEGGDGDDDMDREDAPDDDEALDSESSE</sequence>
<feature type="domain" description="Transcription factor CBF/NF-Y/archaeal histone" evidence="7">
    <location>
        <begin position="95"/>
        <end position="158"/>
    </location>
</feature>
<dbReference type="CDD" id="cd22928">
    <property type="entry name" value="HFD_POLE3_DPB4"/>
    <property type="match status" value="1"/>
</dbReference>
<evidence type="ECO:0000259" key="7">
    <source>
        <dbReference type="Pfam" id="PF00808"/>
    </source>
</evidence>
<evidence type="ECO:0000256" key="4">
    <source>
        <dbReference type="ARBA" id="ARBA00039775"/>
    </source>
</evidence>
<dbReference type="SUPFAM" id="SSF47113">
    <property type="entry name" value="Histone-fold"/>
    <property type="match status" value="1"/>
</dbReference>
<dbReference type="RefSeq" id="XP_040615188.1">
    <property type="nucleotide sequence ID" value="XM_040763311.1"/>
</dbReference>
<dbReference type="GO" id="GO:0008622">
    <property type="term" value="C:epsilon DNA polymerase complex"/>
    <property type="evidence" value="ECO:0007669"/>
    <property type="project" value="TreeGrafter"/>
</dbReference>
<feature type="region of interest" description="Disordered" evidence="6">
    <location>
        <begin position="1"/>
        <end position="88"/>
    </location>
</feature>
<organism evidence="8 9">
    <name type="scientific">Sporothrix brasiliensis 5110</name>
    <dbReference type="NCBI Taxonomy" id="1398154"/>
    <lineage>
        <taxon>Eukaryota</taxon>
        <taxon>Fungi</taxon>
        <taxon>Dikarya</taxon>
        <taxon>Ascomycota</taxon>
        <taxon>Pezizomycotina</taxon>
        <taxon>Sordariomycetes</taxon>
        <taxon>Sordariomycetidae</taxon>
        <taxon>Ophiostomatales</taxon>
        <taxon>Ophiostomataceae</taxon>
        <taxon>Sporothrix</taxon>
    </lineage>
</organism>
<keyword evidence="3" id="KW-0539">Nucleus</keyword>
<dbReference type="GO" id="GO:0031507">
    <property type="term" value="P:heterochromatin formation"/>
    <property type="evidence" value="ECO:0007669"/>
    <property type="project" value="TreeGrafter"/>
</dbReference>
<feature type="region of interest" description="Disordered" evidence="6">
    <location>
        <begin position="188"/>
        <end position="218"/>
    </location>
</feature>
<evidence type="ECO:0000313" key="8">
    <source>
        <dbReference type="EMBL" id="KIH87178.1"/>
    </source>
</evidence>
<feature type="region of interest" description="Disordered" evidence="6">
    <location>
        <begin position="235"/>
        <end position="345"/>
    </location>
</feature>
<dbReference type="Proteomes" id="UP000031575">
    <property type="component" value="Unassembled WGS sequence"/>
</dbReference>
<dbReference type="GO" id="GO:0031490">
    <property type="term" value="F:chromatin DNA binding"/>
    <property type="evidence" value="ECO:0007669"/>
    <property type="project" value="TreeGrafter"/>
</dbReference>
<dbReference type="GO" id="GO:0006974">
    <property type="term" value="P:DNA damage response"/>
    <property type="evidence" value="ECO:0007669"/>
    <property type="project" value="TreeGrafter"/>
</dbReference>
<evidence type="ECO:0000313" key="9">
    <source>
        <dbReference type="Proteomes" id="UP000031575"/>
    </source>
</evidence>
<dbReference type="AlphaFoldDB" id="A0A0C2F824"/>
<dbReference type="InterPro" id="IPR009072">
    <property type="entry name" value="Histone-fold"/>
</dbReference>
<dbReference type="InterPro" id="IPR003958">
    <property type="entry name" value="CBFA_NFYB_domain"/>
</dbReference>
<dbReference type="GO" id="GO:0046982">
    <property type="term" value="F:protein heterodimerization activity"/>
    <property type="evidence" value="ECO:0007669"/>
    <property type="project" value="InterPro"/>
</dbReference>
<gene>
    <name evidence="8" type="ORF">SPBR_05034</name>
</gene>
<dbReference type="PANTHER" id="PTHR46172:SF1">
    <property type="entry name" value="DNA POLYMERASE EPSILON SUBUNIT 3"/>
    <property type="match status" value="1"/>
</dbReference>
<accession>A0A0C2F824</accession>
<evidence type="ECO:0000256" key="6">
    <source>
        <dbReference type="SAM" id="MobiDB-lite"/>
    </source>
</evidence>
<name>A0A0C2F824_9PEZI</name>
<feature type="compositionally biased region" description="Low complexity" evidence="6">
    <location>
        <begin position="15"/>
        <end position="31"/>
    </location>
</feature>
<dbReference type="PANTHER" id="PTHR46172">
    <property type="entry name" value="DNA POLYMERASE EPSILON SUBUNIT 3"/>
    <property type="match status" value="1"/>
</dbReference>
<dbReference type="OrthoDB" id="1707486at2759"/>
<evidence type="ECO:0000256" key="1">
    <source>
        <dbReference type="ARBA" id="ARBA00004123"/>
    </source>
</evidence>
<feature type="compositionally biased region" description="Basic and acidic residues" evidence="6">
    <location>
        <begin position="1"/>
        <end position="14"/>
    </location>
</feature>
<feature type="compositionally biased region" description="Basic and acidic residues" evidence="6">
    <location>
        <begin position="64"/>
        <end position="84"/>
    </location>
</feature>
<comment type="subcellular location">
    <subcellularLocation>
        <location evidence="1">Nucleus</location>
    </subcellularLocation>
</comment>
<dbReference type="Gene3D" id="1.10.20.10">
    <property type="entry name" value="Histone, subunit A"/>
    <property type="match status" value="1"/>
</dbReference>
<dbReference type="InterPro" id="IPR051377">
    <property type="entry name" value="DNA_Pol-Epsilon_Subunit"/>
</dbReference>
<keyword evidence="2" id="KW-0235">DNA replication</keyword>
<proteinExistence type="predicted"/>
<dbReference type="GeneID" id="63678232"/>
<dbReference type="GO" id="GO:0008623">
    <property type="term" value="C:CHRAC"/>
    <property type="evidence" value="ECO:0007669"/>
    <property type="project" value="TreeGrafter"/>
</dbReference>
<dbReference type="VEuPathDB" id="FungiDB:SPBR_05034"/>
<dbReference type="Pfam" id="PF00808">
    <property type="entry name" value="CBFD_NFYB_HMF"/>
    <property type="match status" value="1"/>
</dbReference>
<reference evidence="8 9" key="1">
    <citation type="journal article" date="2014" name="BMC Genomics">
        <title>Comparative genomics of the major fungal agents of human and animal Sporotrichosis: Sporothrix schenckii and Sporothrix brasiliensis.</title>
        <authorList>
            <person name="Teixeira M.M."/>
            <person name="de Almeida L.G."/>
            <person name="Kubitschek-Barreira P."/>
            <person name="Alves F.L."/>
            <person name="Kioshima E.S."/>
            <person name="Abadio A.K."/>
            <person name="Fernandes L."/>
            <person name="Derengowski L.S."/>
            <person name="Ferreira K.S."/>
            <person name="Souza R.C."/>
            <person name="Ruiz J.C."/>
            <person name="de Andrade N.C."/>
            <person name="Paes H.C."/>
            <person name="Nicola A.M."/>
            <person name="Albuquerque P."/>
            <person name="Gerber A.L."/>
            <person name="Martins V.P."/>
            <person name="Peconick L.D."/>
            <person name="Neto A.V."/>
            <person name="Chaucanez C.B."/>
            <person name="Silva P.A."/>
            <person name="Cunha O.L."/>
            <person name="de Oliveira F.F."/>
            <person name="dos Santos T.C."/>
            <person name="Barros A.L."/>
            <person name="Soares M.A."/>
            <person name="de Oliveira L.M."/>
            <person name="Marini M.M."/>
            <person name="Villalobos-Duno H."/>
            <person name="Cunha M.M."/>
            <person name="de Hoog S."/>
            <person name="da Silveira J.F."/>
            <person name="Henrissat B."/>
            <person name="Nino-Vega G.A."/>
            <person name="Cisalpino P.S."/>
            <person name="Mora-Montes H.M."/>
            <person name="Almeida S.R."/>
            <person name="Stajich J.E."/>
            <person name="Lopes-Bezerra L.M."/>
            <person name="Vasconcelos A.T."/>
            <person name="Felipe M.S."/>
        </authorList>
    </citation>
    <scope>NUCLEOTIDE SEQUENCE [LARGE SCALE GENOMIC DNA]</scope>
    <source>
        <strain evidence="8 9">5110</strain>
    </source>
</reference>